<comment type="pathway">
    <text evidence="4">Lipid metabolism.</text>
</comment>
<evidence type="ECO:0000256" key="1">
    <source>
        <dbReference type="ARBA" id="ARBA00001946"/>
    </source>
</evidence>
<evidence type="ECO:0000256" key="20">
    <source>
        <dbReference type="PIRNR" id="PIRNR028840"/>
    </source>
</evidence>
<evidence type="ECO:0000256" key="17">
    <source>
        <dbReference type="ARBA" id="ARBA00023264"/>
    </source>
</evidence>
<evidence type="ECO:0000256" key="19">
    <source>
        <dbReference type="ARBA" id="ARBA00031502"/>
    </source>
</evidence>
<dbReference type="GO" id="GO:0032049">
    <property type="term" value="P:cardiolipin biosynthetic process"/>
    <property type="evidence" value="ECO:0007669"/>
    <property type="project" value="UniProtKB-UniRule"/>
</dbReference>
<protein>
    <recommendedName>
        <fullName evidence="7 20">Phosphatidate cytidylyltransferase, mitochondrial</fullName>
        <ecNumber evidence="6 20">2.7.7.41</ecNumber>
    </recommendedName>
    <alternativeName>
        <fullName evidence="18 20">CDP-diacylglycerol synthase</fullName>
    </alternativeName>
    <alternativeName>
        <fullName evidence="19 20">Mitochondrial translocator assembly and maintenance protein 41 homolog</fullName>
    </alternativeName>
</protein>
<dbReference type="GO" id="GO:0004605">
    <property type="term" value="F:phosphatidate cytidylyltransferase activity"/>
    <property type="evidence" value="ECO:0007669"/>
    <property type="project" value="UniProtKB-UniRule"/>
</dbReference>
<evidence type="ECO:0000256" key="8">
    <source>
        <dbReference type="ARBA" id="ARBA00022516"/>
    </source>
</evidence>
<dbReference type="EMBL" id="GGMR01009314">
    <property type="protein sequence ID" value="MBY21933.1"/>
    <property type="molecule type" value="Transcribed_RNA"/>
</dbReference>
<evidence type="ECO:0000256" key="13">
    <source>
        <dbReference type="ARBA" id="ARBA00023098"/>
    </source>
</evidence>
<keyword evidence="16 20" id="KW-0594">Phospholipid biosynthesis</keyword>
<keyword evidence="15 20" id="KW-0472">Membrane</keyword>
<dbReference type="PANTHER" id="PTHR13619">
    <property type="entry name" value="PHOSPHATIDATE CYTIDYLYLTRANSFERASE, MITOCHONDRIAL"/>
    <property type="match status" value="1"/>
</dbReference>
<evidence type="ECO:0000256" key="7">
    <source>
        <dbReference type="ARBA" id="ARBA00018337"/>
    </source>
</evidence>
<keyword evidence="8 20" id="KW-0444">Lipid biosynthesis</keyword>
<dbReference type="GO" id="GO:0016024">
    <property type="term" value="P:CDP-diacylglycerol biosynthetic process"/>
    <property type="evidence" value="ECO:0007669"/>
    <property type="project" value="UniProtKB-UniRule"/>
</dbReference>
<keyword evidence="17 20" id="KW-1208">Phospholipid metabolism</keyword>
<dbReference type="Pfam" id="PF09139">
    <property type="entry name" value="Tam41_Mmp37"/>
    <property type="match status" value="1"/>
</dbReference>
<name>A0A2S2NXI8_SCHGA</name>
<evidence type="ECO:0000256" key="5">
    <source>
        <dbReference type="ARBA" id="ARBA00005458"/>
    </source>
</evidence>
<comment type="subcellular location">
    <subcellularLocation>
        <location evidence="2 20">Mitochondrion inner membrane</location>
        <topology evidence="2 20">Peripheral membrane protein</topology>
        <orientation evidence="2 20">Matrix side</orientation>
    </subcellularLocation>
</comment>
<keyword evidence="10 20" id="KW-0548">Nucleotidyltransferase</keyword>
<evidence type="ECO:0000256" key="4">
    <source>
        <dbReference type="ARBA" id="ARBA00005189"/>
    </source>
</evidence>
<dbReference type="UniPathway" id="UPA00557">
    <property type="reaction ID" value="UER00614"/>
</dbReference>
<evidence type="ECO:0000256" key="14">
    <source>
        <dbReference type="ARBA" id="ARBA00023128"/>
    </source>
</evidence>
<keyword evidence="13 20" id="KW-0443">Lipid metabolism</keyword>
<keyword evidence="14 20" id="KW-0496">Mitochondrion</keyword>
<sequence length="316" mass="36387">MIVDLNRILTRFPTQHLVYCFAYGSGVFQQAGRTDRAMVDLIFVVNNTHNFHRDNLAANPNHYSSIRYLGPSILSNIQTSFGANVYFNTHITVDNLIFKYGIIDMKDFCQDLESWYTLYIAGRLHKPVLMLHDDGLSDLVMHNLRSAMHAALLQLPDKFTEIDLYITIAGLSYRGDFRMIIGEDKNKVANIVQPQIDKFRTLYTPIFKSMSDKLSINSFVEQDKSLESKLYHLQRLPQNLKNILFRSYKNKLNDDSILEELAKRDDISKIVRNGICRIVFYSSLMQSIKGIPTAGLLKSVVYSYSKLNKMVKSMFL</sequence>
<keyword evidence="11 20" id="KW-0999">Mitochondrion inner membrane</keyword>
<keyword evidence="9 20" id="KW-0808">Transferase</keyword>
<comment type="similarity">
    <text evidence="5 20">Belongs to the TAM41 family.</text>
</comment>
<dbReference type="GO" id="GO:0005743">
    <property type="term" value="C:mitochondrial inner membrane"/>
    <property type="evidence" value="ECO:0007669"/>
    <property type="project" value="UniProtKB-SubCell"/>
</dbReference>
<gene>
    <name evidence="21" type="primary">tamm41</name>
    <name evidence="21" type="ORF">g.3650</name>
</gene>
<comment type="cofactor">
    <cofactor evidence="1 20">
        <name>Mg(2+)</name>
        <dbReference type="ChEBI" id="CHEBI:18420"/>
    </cofactor>
</comment>
<evidence type="ECO:0000256" key="9">
    <source>
        <dbReference type="ARBA" id="ARBA00022679"/>
    </source>
</evidence>
<evidence type="ECO:0000256" key="2">
    <source>
        <dbReference type="ARBA" id="ARBA00004443"/>
    </source>
</evidence>
<evidence type="ECO:0000256" key="12">
    <source>
        <dbReference type="ARBA" id="ARBA00022842"/>
    </source>
</evidence>
<dbReference type="PIRSF" id="PIRSF028840">
    <property type="entry name" value="Mmp37"/>
    <property type="match status" value="1"/>
</dbReference>
<evidence type="ECO:0000256" key="15">
    <source>
        <dbReference type="ARBA" id="ARBA00023136"/>
    </source>
</evidence>
<comment type="catalytic activity">
    <reaction evidence="20">
        <text>a 1,2-diacyl-sn-glycero-3-phosphate + CTP + H(+) = a CDP-1,2-diacyl-sn-glycerol + diphosphate</text>
        <dbReference type="Rhea" id="RHEA:16229"/>
        <dbReference type="ChEBI" id="CHEBI:15378"/>
        <dbReference type="ChEBI" id="CHEBI:33019"/>
        <dbReference type="ChEBI" id="CHEBI:37563"/>
        <dbReference type="ChEBI" id="CHEBI:58332"/>
        <dbReference type="ChEBI" id="CHEBI:58608"/>
        <dbReference type="EC" id="2.7.7.41"/>
    </reaction>
</comment>
<accession>A0A2S2NXI8</accession>
<dbReference type="EC" id="2.7.7.41" evidence="6 20"/>
<comment type="function">
    <text evidence="20">Catalyzes the conversion of phosphatidic acid (PA) to CDP-diacylglycerol (CDP-DAG), an essential intermediate in the synthesis of phosphatidylglycerol, cardiolipin and phosphatidylinositol.</text>
</comment>
<dbReference type="PANTHER" id="PTHR13619:SF0">
    <property type="entry name" value="PHOSPHATIDATE CYTIDYLYLTRANSFERASE, MITOCHONDRIAL"/>
    <property type="match status" value="1"/>
</dbReference>
<dbReference type="InterPro" id="IPR015222">
    <property type="entry name" value="Tam41"/>
</dbReference>
<organism evidence="21">
    <name type="scientific">Schizaphis graminum</name>
    <name type="common">Green bug aphid</name>
    <dbReference type="NCBI Taxonomy" id="13262"/>
    <lineage>
        <taxon>Eukaryota</taxon>
        <taxon>Metazoa</taxon>
        <taxon>Ecdysozoa</taxon>
        <taxon>Arthropoda</taxon>
        <taxon>Hexapoda</taxon>
        <taxon>Insecta</taxon>
        <taxon>Pterygota</taxon>
        <taxon>Neoptera</taxon>
        <taxon>Paraneoptera</taxon>
        <taxon>Hemiptera</taxon>
        <taxon>Sternorrhyncha</taxon>
        <taxon>Aphidomorpha</taxon>
        <taxon>Aphidoidea</taxon>
        <taxon>Aphididae</taxon>
        <taxon>Aphidini</taxon>
        <taxon>Schizaphis</taxon>
    </lineage>
</organism>
<evidence type="ECO:0000256" key="11">
    <source>
        <dbReference type="ARBA" id="ARBA00022792"/>
    </source>
</evidence>
<dbReference type="AlphaFoldDB" id="A0A2S2NXI8"/>
<keyword evidence="12 20" id="KW-0460">Magnesium</keyword>
<reference evidence="21" key="1">
    <citation type="submission" date="2018-04" db="EMBL/GenBank/DDBJ databases">
        <title>Transcriptome of Schizaphis graminum biotype I.</title>
        <authorList>
            <person name="Scully E.D."/>
            <person name="Geib S.M."/>
            <person name="Palmer N.A."/>
            <person name="Koch K."/>
            <person name="Bradshaw J."/>
            <person name="Heng-Moss T."/>
            <person name="Sarath G."/>
        </authorList>
    </citation>
    <scope>NUCLEOTIDE SEQUENCE</scope>
</reference>
<evidence type="ECO:0000256" key="16">
    <source>
        <dbReference type="ARBA" id="ARBA00023209"/>
    </source>
</evidence>
<evidence type="ECO:0000313" key="21">
    <source>
        <dbReference type="EMBL" id="MBY21933.1"/>
    </source>
</evidence>
<evidence type="ECO:0000256" key="10">
    <source>
        <dbReference type="ARBA" id="ARBA00022695"/>
    </source>
</evidence>
<evidence type="ECO:0000256" key="6">
    <source>
        <dbReference type="ARBA" id="ARBA00012487"/>
    </source>
</evidence>
<evidence type="ECO:0000256" key="3">
    <source>
        <dbReference type="ARBA" id="ARBA00005119"/>
    </source>
</evidence>
<evidence type="ECO:0000256" key="18">
    <source>
        <dbReference type="ARBA" id="ARBA00029893"/>
    </source>
</evidence>
<comment type="pathway">
    <text evidence="3 20">Phospholipid metabolism; CDP-diacylglycerol biosynthesis; CDP-diacylglycerol from sn-glycerol 3-phosphate: step 3/3.</text>
</comment>
<proteinExistence type="inferred from homology"/>